<dbReference type="InterPro" id="IPR000600">
    <property type="entry name" value="ROK"/>
</dbReference>
<dbReference type="InterPro" id="IPR043129">
    <property type="entry name" value="ATPase_NBD"/>
</dbReference>
<organism evidence="2 3">
    <name type="scientific">Hydrobacter penzbergensis</name>
    <dbReference type="NCBI Taxonomy" id="1235997"/>
    <lineage>
        <taxon>Bacteria</taxon>
        <taxon>Pseudomonadati</taxon>
        <taxon>Bacteroidota</taxon>
        <taxon>Chitinophagia</taxon>
        <taxon>Chitinophagales</taxon>
        <taxon>Chitinophagaceae</taxon>
        <taxon>Hydrobacter</taxon>
    </lineage>
</organism>
<evidence type="ECO:0000256" key="1">
    <source>
        <dbReference type="ARBA" id="ARBA00006479"/>
    </source>
</evidence>
<dbReference type="GO" id="GO:0016301">
    <property type="term" value="F:kinase activity"/>
    <property type="evidence" value="ECO:0007669"/>
    <property type="project" value="UniProtKB-KW"/>
</dbReference>
<dbReference type="SUPFAM" id="SSF46785">
    <property type="entry name" value="Winged helix' DNA-binding domain"/>
    <property type="match status" value="1"/>
</dbReference>
<comment type="caution">
    <text evidence="2">The sequence shown here is derived from an EMBL/GenBank/DDBJ whole genome shotgun (WGS) entry which is preliminary data.</text>
</comment>
<sequence length="392" mass="42363">MTTKKSRYRRQIIKELFFSRLLSGTELSAKIDKSIPLTNKLLGELVSEGVVVEDHLGVSSGGRRPIVYSITSDALYVVSVAMDQLFTKIAIMDMSHRFVTQVDKISLPLANNEQALSRLSEEIQKVIQASGIAPSKIAGIGIAMPGFVDAQKGINHTFLKGQEKSVTETIAEVTGCQVFIDNDSSLIALAEQRFGAHKYHDNTLVINLGWGVGLGMILNGRLFRGDNGFAGEFSHIPLFTNNKLCECGKTGCLETETSLLVILEKAIKGLEEGRVSMLENLSVDNPETGFEAIIKAANKGDAFATELLSEVGYSIGRGVAVLIHILNPKMVIISGRGANAGKVWEAPIQQALNVHCIPRLAQNVKLSISAMGANAELMGAASLVMDNYEVYN</sequence>
<keyword evidence="2" id="KW-0808">Transferase</keyword>
<dbReference type="InterPro" id="IPR036388">
    <property type="entry name" value="WH-like_DNA-bd_sf"/>
</dbReference>
<gene>
    <name evidence="2" type="ORF">SAMN05444410_1124</name>
</gene>
<dbReference type="Gene3D" id="1.10.10.10">
    <property type="entry name" value="Winged helix-like DNA-binding domain superfamily/Winged helix DNA-binding domain"/>
    <property type="match status" value="1"/>
</dbReference>
<dbReference type="PANTHER" id="PTHR18964">
    <property type="entry name" value="ROK (REPRESSOR, ORF, KINASE) FAMILY"/>
    <property type="match status" value="1"/>
</dbReference>
<evidence type="ECO:0000313" key="3">
    <source>
        <dbReference type="Proteomes" id="UP000198711"/>
    </source>
</evidence>
<accession>A0A8X8LFY0</accession>
<keyword evidence="2" id="KW-0418">Kinase</keyword>
<dbReference type="Proteomes" id="UP000198711">
    <property type="component" value="Unassembled WGS sequence"/>
</dbReference>
<dbReference type="RefSeq" id="WP_092724600.1">
    <property type="nucleotide sequence ID" value="NZ_FNNO01000012.1"/>
</dbReference>
<name>A0A8X8LFY0_9BACT</name>
<comment type="similarity">
    <text evidence="1">Belongs to the ROK (NagC/XylR) family.</text>
</comment>
<dbReference type="SUPFAM" id="SSF53067">
    <property type="entry name" value="Actin-like ATPase domain"/>
    <property type="match status" value="1"/>
</dbReference>
<evidence type="ECO:0000313" key="2">
    <source>
        <dbReference type="EMBL" id="SDX25731.1"/>
    </source>
</evidence>
<dbReference type="AlphaFoldDB" id="A0A8X8LFY0"/>
<proteinExistence type="inferred from homology"/>
<dbReference type="InterPro" id="IPR036390">
    <property type="entry name" value="WH_DNA-bd_sf"/>
</dbReference>
<keyword evidence="3" id="KW-1185">Reference proteome</keyword>
<dbReference type="EMBL" id="FNNO01000012">
    <property type="protein sequence ID" value="SDX25731.1"/>
    <property type="molecule type" value="Genomic_DNA"/>
</dbReference>
<reference evidence="2 3" key="1">
    <citation type="submission" date="2016-10" db="EMBL/GenBank/DDBJ databases">
        <authorList>
            <person name="Varghese N."/>
            <person name="Submissions S."/>
        </authorList>
    </citation>
    <scope>NUCLEOTIDE SEQUENCE [LARGE SCALE GENOMIC DNA]</scope>
    <source>
        <strain evidence="2 3">DSM 25353</strain>
    </source>
</reference>
<dbReference type="PANTHER" id="PTHR18964:SF149">
    <property type="entry name" value="BIFUNCTIONAL UDP-N-ACETYLGLUCOSAMINE 2-EPIMERASE_N-ACETYLMANNOSAMINE KINASE"/>
    <property type="match status" value="1"/>
</dbReference>
<dbReference type="Gene3D" id="3.30.420.40">
    <property type="match status" value="2"/>
</dbReference>
<dbReference type="Pfam" id="PF00480">
    <property type="entry name" value="ROK"/>
    <property type="match status" value="1"/>
</dbReference>
<protein>
    <submittedName>
        <fullName evidence="2">Sugar kinase of the NBD/HSP70 family, may contain an N-terminal HTH domain</fullName>
    </submittedName>
</protein>